<accession>A0A078MLJ7</accession>
<dbReference type="Gene3D" id="3.20.80.10">
    <property type="entry name" value="Regulatory factor, effector binding domain"/>
    <property type="match status" value="1"/>
</dbReference>
<sequence length="189" mass="20318">MGKEQLYTVLEEFSSFELRHYPTHVMAEVAVHASFADAATVAYGFLHGYLHGGNRSRAGSRDCLVANLPVSVEMTAPLMLRDGGLPGVHLVGFALPAGYDLDTAPLPRDPAVVLRGVPDRLGAAARLGGKWTGENFHAAGRRLAVDVAGKGLRPAGAPRFARFEPRPDARFRRGRRRAEVVVDIAPAGR</sequence>
<name>A0A078MLJ7_9MICC</name>
<evidence type="ECO:0000313" key="1">
    <source>
        <dbReference type="EMBL" id="CEA08143.1"/>
    </source>
</evidence>
<dbReference type="PANTHER" id="PTHR11220">
    <property type="entry name" value="HEME-BINDING PROTEIN-RELATED"/>
    <property type="match status" value="1"/>
</dbReference>
<reference evidence="1" key="1">
    <citation type="submission" date="2014-07" db="EMBL/GenBank/DDBJ databases">
        <authorList>
            <person name="Urmite Genomes Urmite Genomes"/>
        </authorList>
    </citation>
    <scope>NUCLEOTIDE SEQUENCE</scope>
    <source>
        <strain evidence="1">11W110_air</strain>
    </source>
</reference>
<protein>
    <submittedName>
        <fullName evidence="1">SOUL heme-binding protein</fullName>
    </submittedName>
</protein>
<dbReference type="PANTHER" id="PTHR11220:SF58">
    <property type="entry name" value="SOUL HEME-BINDING FAMILY PROTEIN"/>
    <property type="match status" value="1"/>
</dbReference>
<dbReference type="InterPro" id="IPR006917">
    <property type="entry name" value="SOUL_heme-bd"/>
</dbReference>
<organism evidence="1">
    <name type="scientific">Arthrobacter saudimassiliensis</name>
    <dbReference type="NCBI Taxonomy" id="1461584"/>
    <lineage>
        <taxon>Bacteria</taxon>
        <taxon>Bacillati</taxon>
        <taxon>Actinomycetota</taxon>
        <taxon>Actinomycetes</taxon>
        <taxon>Micrococcales</taxon>
        <taxon>Micrococcaceae</taxon>
        <taxon>Arthrobacter</taxon>
    </lineage>
</organism>
<dbReference type="InterPro" id="IPR011256">
    <property type="entry name" value="Reg_factor_effector_dom_sf"/>
</dbReference>
<dbReference type="EMBL" id="LN483070">
    <property type="protein sequence ID" value="CEA08143.1"/>
    <property type="molecule type" value="Genomic_DNA"/>
</dbReference>
<proteinExistence type="predicted"/>
<dbReference type="Pfam" id="PF04832">
    <property type="entry name" value="SOUL"/>
    <property type="match status" value="1"/>
</dbReference>
<dbReference type="PATRIC" id="fig|1461584.3.peg.1469"/>
<gene>
    <name evidence="1" type="ORF">BN1051_01481</name>
</gene>
<dbReference type="SUPFAM" id="SSF55136">
    <property type="entry name" value="Probable bacterial effector-binding domain"/>
    <property type="match status" value="1"/>
</dbReference>
<dbReference type="AlphaFoldDB" id="A0A078MLJ7"/>